<protein>
    <submittedName>
        <fullName evidence="2">Uncharacterized protein</fullName>
    </submittedName>
</protein>
<accession>A0AAN8B796</accession>
<feature type="compositionally biased region" description="Basic residues" evidence="1">
    <location>
        <begin position="71"/>
        <end position="87"/>
    </location>
</feature>
<evidence type="ECO:0000256" key="1">
    <source>
        <dbReference type="SAM" id="MobiDB-lite"/>
    </source>
</evidence>
<dbReference type="EMBL" id="JAULUE010002064">
    <property type="protein sequence ID" value="KAK5879586.1"/>
    <property type="molecule type" value="Genomic_DNA"/>
</dbReference>
<evidence type="ECO:0000313" key="3">
    <source>
        <dbReference type="Proteomes" id="UP001335648"/>
    </source>
</evidence>
<feature type="compositionally biased region" description="Low complexity" evidence="1">
    <location>
        <begin position="12"/>
        <end position="30"/>
    </location>
</feature>
<organism evidence="2 3">
    <name type="scientific">Champsocephalus esox</name>
    <name type="common">pike icefish</name>
    <dbReference type="NCBI Taxonomy" id="159716"/>
    <lineage>
        <taxon>Eukaryota</taxon>
        <taxon>Metazoa</taxon>
        <taxon>Chordata</taxon>
        <taxon>Craniata</taxon>
        <taxon>Vertebrata</taxon>
        <taxon>Euteleostomi</taxon>
        <taxon>Actinopterygii</taxon>
        <taxon>Neopterygii</taxon>
        <taxon>Teleostei</taxon>
        <taxon>Neoteleostei</taxon>
        <taxon>Acanthomorphata</taxon>
        <taxon>Eupercaria</taxon>
        <taxon>Perciformes</taxon>
        <taxon>Notothenioidei</taxon>
        <taxon>Channichthyidae</taxon>
        <taxon>Champsocephalus</taxon>
    </lineage>
</organism>
<keyword evidence="3" id="KW-1185">Reference proteome</keyword>
<reference evidence="2 3" key="1">
    <citation type="journal article" date="2023" name="Mol. Biol. Evol.">
        <title>Genomics of Secondarily Temperate Adaptation in the Only Non-Antarctic Icefish.</title>
        <authorList>
            <person name="Rivera-Colon A.G."/>
            <person name="Rayamajhi N."/>
            <person name="Minhas B.F."/>
            <person name="Madrigal G."/>
            <person name="Bilyk K.T."/>
            <person name="Yoon V."/>
            <person name="Hune M."/>
            <person name="Gregory S."/>
            <person name="Cheng C.H.C."/>
            <person name="Catchen J.M."/>
        </authorList>
    </citation>
    <scope>NUCLEOTIDE SEQUENCE [LARGE SCALE GENOMIC DNA]</scope>
    <source>
        <strain evidence="2">JC2023a</strain>
    </source>
</reference>
<proteinExistence type="predicted"/>
<gene>
    <name evidence="2" type="ORF">CesoFtcFv8_022688</name>
</gene>
<name>A0AAN8B796_9TELE</name>
<dbReference type="AlphaFoldDB" id="A0AAN8B796"/>
<sequence length="100" mass="10811">MLSAVERPFLAAQTSSSGSQSKAPSSRPSRGPWRLQHPNPNPNTSHSEHNDALNRPPRGISIRHGAGAARGHGRADHHRGPRARFRAGLHAPLNLDTSQH</sequence>
<feature type="region of interest" description="Disordered" evidence="1">
    <location>
        <begin position="1"/>
        <end position="100"/>
    </location>
</feature>
<comment type="caution">
    <text evidence="2">The sequence shown here is derived from an EMBL/GenBank/DDBJ whole genome shotgun (WGS) entry which is preliminary data.</text>
</comment>
<dbReference type="Proteomes" id="UP001335648">
    <property type="component" value="Unassembled WGS sequence"/>
</dbReference>
<evidence type="ECO:0000313" key="2">
    <source>
        <dbReference type="EMBL" id="KAK5879586.1"/>
    </source>
</evidence>